<evidence type="ECO:0000313" key="1">
    <source>
        <dbReference type="EMBL" id="OAD58369.1"/>
    </source>
</evidence>
<sequence length="63" mass="7115">MAQNGFRSTDKTDLTLESHLVGKLLETCHFISRSSSTNQLDERICDDIQSREEAKDGTGPRQF</sequence>
<dbReference type="EMBL" id="KQ761039">
    <property type="protein sequence ID" value="OAD58369.1"/>
    <property type="molecule type" value="Genomic_DNA"/>
</dbReference>
<gene>
    <name evidence="1" type="ORF">WN48_11331</name>
</gene>
<protein>
    <submittedName>
        <fullName evidence="1">Uncharacterized protein</fullName>
    </submittedName>
</protein>
<reference evidence="1 2" key="1">
    <citation type="submission" date="2015-07" db="EMBL/GenBank/DDBJ databases">
        <title>The genome of Eufriesea mexicana.</title>
        <authorList>
            <person name="Pan H."/>
            <person name="Kapheim K."/>
        </authorList>
    </citation>
    <scope>NUCLEOTIDE SEQUENCE [LARGE SCALE GENOMIC DNA]</scope>
    <source>
        <strain evidence="1">0111107269</strain>
        <tissue evidence="1">Whole body</tissue>
    </source>
</reference>
<dbReference type="Proteomes" id="UP000250275">
    <property type="component" value="Unassembled WGS sequence"/>
</dbReference>
<proteinExistence type="predicted"/>
<evidence type="ECO:0000313" key="2">
    <source>
        <dbReference type="Proteomes" id="UP000250275"/>
    </source>
</evidence>
<name>A0A310SDG8_9HYME</name>
<organism evidence="1 2">
    <name type="scientific">Eufriesea mexicana</name>
    <dbReference type="NCBI Taxonomy" id="516756"/>
    <lineage>
        <taxon>Eukaryota</taxon>
        <taxon>Metazoa</taxon>
        <taxon>Ecdysozoa</taxon>
        <taxon>Arthropoda</taxon>
        <taxon>Hexapoda</taxon>
        <taxon>Insecta</taxon>
        <taxon>Pterygota</taxon>
        <taxon>Neoptera</taxon>
        <taxon>Endopterygota</taxon>
        <taxon>Hymenoptera</taxon>
        <taxon>Apocrita</taxon>
        <taxon>Aculeata</taxon>
        <taxon>Apoidea</taxon>
        <taxon>Anthophila</taxon>
        <taxon>Apidae</taxon>
        <taxon>Eufriesea</taxon>
    </lineage>
</organism>
<keyword evidence="2" id="KW-1185">Reference proteome</keyword>
<dbReference type="AlphaFoldDB" id="A0A310SDG8"/>
<accession>A0A310SDG8</accession>